<keyword evidence="3" id="KW-0808">Transferase</keyword>
<dbReference type="Pfam" id="PF00196">
    <property type="entry name" value="GerE"/>
    <property type="match status" value="1"/>
</dbReference>
<dbReference type="PROSITE" id="PS50005">
    <property type="entry name" value="TPR"/>
    <property type="match status" value="1"/>
</dbReference>
<gene>
    <name evidence="6" type="ORF">NIES80_39780</name>
</gene>
<organism evidence="6 7">
    <name type="scientific">Dolichospermum planctonicum</name>
    <dbReference type="NCBI Taxonomy" id="136072"/>
    <lineage>
        <taxon>Bacteria</taxon>
        <taxon>Bacillati</taxon>
        <taxon>Cyanobacteriota</taxon>
        <taxon>Cyanophyceae</taxon>
        <taxon>Nostocales</taxon>
        <taxon>Aphanizomenonaceae</taxon>
        <taxon>Dolichospermum</taxon>
    </lineage>
</organism>
<dbReference type="SMART" id="SM00028">
    <property type="entry name" value="TPR"/>
    <property type="match status" value="4"/>
</dbReference>
<dbReference type="InterPro" id="IPR011990">
    <property type="entry name" value="TPR-like_helical_dom_sf"/>
</dbReference>
<evidence type="ECO:0000259" key="5">
    <source>
        <dbReference type="SMART" id="SM00421"/>
    </source>
</evidence>
<name>A0A480AMG3_9CYAN</name>
<dbReference type="SUPFAM" id="SSF46894">
    <property type="entry name" value="C-terminal effector domain of the bipartite response regulators"/>
    <property type="match status" value="1"/>
</dbReference>
<evidence type="ECO:0000256" key="4">
    <source>
        <dbReference type="PROSITE-ProRule" id="PRU00339"/>
    </source>
</evidence>
<feature type="repeat" description="TPR" evidence="4">
    <location>
        <begin position="151"/>
        <end position="184"/>
    </location>
</feature>
<dbReference type="InterPro" id="IPR036388">
    <property type="entry name" value="WH-like_DNA-bd_sf"/>
</dbReference>
<dbReference type="GO" id="GO:0003677">
    <property type="term" value="F:DNA binding"/>
    <property type="evidence" value="ECO:0007669"/>
    <property type="project" value="InterPro"/>
</dbReference>
<keyword evidence="6" id="KW-0418">Kinase</keyword>
<sequence>MKLMQFKPRMNEQEFERVFDNLTERRKNVLRKILAGETDADIAQSMKIGESSVRKYVERICLEFGLNNEPSDSRRYKRSELVTLFAKYKPELLSESKTGSTKELTIMTDENESNITEYILHLLSFNQPISEDLQQILNRIKFHEQERKQIAKALNEIGHKNYLNNDFTIAASYLELAVEFNPNYGAAHYNLGAAYEKLENLDGACYHYQIASKYQNRAADAAANNLARLQILQGNSAAAVKIIESILPKVRDKSIEVTLYKNLGWAYFQENCFDKAKQNLLICLKLESNYTPAYCLLAQVQAAEGDHQSSRESWQTFLEFYAYEQEEKKFRGQLPELEVWKLEAMRIINAQGE</sequence>
<dbReference type="SMART" id="SM00421">
    <property type="entry name" value="HTH_LUXR"/>
    <property type="match status" value="1"/>
</dbReference>
<feature type="domain" description="HTH luxR-type" evidence="5">
    <location>
        <begin position="19"/>
        <end position="85"/>
    </location>
</feature>
<dbReference type="InterPro" id="IPR051939">
    <property type="entry name" value="Glycosyltr_41/O-GlcNAc_trsf"/>
</dbReference>
<dbReference type="Proteomes" id="UP000299367">
    <property type="component" value="Unassembled WGS sequence"/>
</dbReference>
<comment type="caution">
    <text evidence="6">The sequence shown here is derived from an EMBL/GenBank/DDBJ whole genome shotgun (WGS) entry which is preliminary data.</text>
</comment>
<dbReference type="InterPro" id="IPR019734">
    <property type="entry name" value="TPR_rpt"/>
</dbReference>
<dbReference type="EMBL" id="BJCF01000086">
    <property type="protein sequence ID" value="GCL44251.1"/>
    <property type="molecule type" value="Genomic_DNA"/>
</dbReference>
<protein>
    <submittedName>
        <fullName evidence="6">Serine/Threonine protein kinase with TPR repeats</fullName>
    </submittedName>
</protein>
<evidence type="ECO:0000256" key="3">
    <source>
        <dbReference type="ARBA" id="ARBA00022679"/>
    </source>
</evidence>
<dbReference type="AlphaFoldDB" id="A0A480AMG3"/>
<keyword evidence="4" id="KW-0802">TPR repeat</keyword>
<dbReference type="GO" id="GO:0004674">
    <property type="term" value="F:protein serine/threonine kinase activity"/>
    <property type="evidence" value="ECO:0007669"/>
    <property type="project" value="UniProtKB-KW"/>
</dbReference>
<dbReference type="SUPFAM" id="SSF48452">
    <property type="entry name" value="TPR-like"/>
    <property type="match status" value="1"/>
</dbReference>
<dbReference type="Gene3D" id="1.10.10.10">
    <property type="entry name" value="Winged helix-like DNA-binding domain superfamily/Winged helix DNA-binding domain"/>
    <property type="match status" value="1"/>
</dbReference>
<dbReference type="GO" id="GO:0016757">
    <property type="term" value="F:glycosyltransferase activity"/>
    <property type="evidence" value="ECO:0007669"/>
    <property type="project" value="UniProtKB-KW"/>
</dbReference>
<keyword evidence="2" id="KW-0328">Glycosyltransferase</keyword>
<dbReference type="PANTHER" id="PTHR44835:SF1">
    <property type="entry name" value="PROTEIN O-GLCNAC TRANSFERASE"/>
    <property type="match status" value="1"/>
</dbReference>
<dbReference type="GO" id="GO:0006355">
    <property type="term" value="P:regulation of DNA-templated transcription"/>
    <property type="evidence" value="ECO:0007669"/>
    <property type="project" value="InterPro"/>
</dbReference>
<dbReference type="InterPro" id="IPR016032">
    <property type="entry name" value="Sig_transdc_resp-reg_C-effctor"/>
</dbReference>
<proteinExistence type="predicted"/>
<dbReference type="RefSeq" id="WP_228036524.1">
    <property type="nucleotide sequence ID" value="NZ_BJCF01000086.1"/>
</dbReference>
<accession>A0A480AMG3</accession>
<comment type="pathway">
    <text evidence="1">Protein modification; protein glycosylation.</text>
</comment>
<evidence type="ECO:0000313" key="6">
    <source>
        <dbReference type="EMBL" id="GCL44251.1"/>
    </source>
</evidence>
<keyword evidence="6" id="KW-0723">Serine/threonine-protein kinase</keyword>
<evidence type="ECO:0000313" key="7">
    <source>
        <dbReference type="Proteomes" id="UP000299367"/>
    </source>
</evidence>
<dbReference type="PANTHER" id="PTHR44835">
    <property type="entry name" value="UDP-N-ACETYLGLUCOSAMINE--PEPTIDE N-ACETYLGLUCOSAMINYLTRANSFERASE SPINDLY-RELATED"/>
    <property type="match status" value="1"/>
</dbReference>
<evidence type="ECO:0000256" key="2">
    <source>
        <dbReference type="ARBA" id="ARBA00022676"/>
    </source>
</evidence>
<dbReference type="InterPro" id="IPR000792">
    <property type="entry name" value="Tscrpt_reg_LuxR_C"/>
</dbReference>
<dbReference type="Gene3D" id="1.25.40.10">
    <property type="entry name" value="Tetratricopeptide repeat domain"/>
    <property type="match status" value="2"/>
</dbReference>
<evidence type="ECO:0000256" key="1">
    <source>
        <dbReference type="ARBA" id="ARBA00004922"/>
    </source>
</evidence>
<reference evidence="7" key="1">
    <citation type="submission" date="2019-02" db="EMBL/GenBank/DDBJ databases">
        <title>Draft genome sequence of Dolichospermum planctonicum NIES-80.</title>
        <authorList>
            <person name="Yamaguchi H."/>
            <person name="Suzuki S."/>
            <person name="Kawachi M."/>
        </authorList>
    </citation>
    <scope>NUCLEOTIDE SEQUENCE [LARGE SCALE GENOMIC DNA]</scope>
    <source>
        <strain evidence="7">NIES-80</strain>
    </source>
</reference>